<dbReference type="Gene3D" id="3.40.630.10">
    <property type="entry name" value="Zn peptidases"/>
    <property type="match status" value="1"/>
</dbReference>
<dbReference type="Proteomes" id="UP000515679">
    <property type="component" value="Chromosome"/>
</dbReference>
<reference evidence="1 2" key="1">
    <citation type="submission" date="2019-07" db="EMBL/GenBank/DDBJ databases">
        <authorList>
            <person name="Kim J.K."/>
            <person name="Cheong H.-M."/>
            <person name="Choi Y."/>
            <person name="Hwang K.J."/>
            <person name="Lee S."/>
            <person name="Choi C."/>
        </authorList>
    </citation>
    <scope>NUCLEOTIDE SEQUENCE [LARGE SCALE GENOMIC DNA]</scope>
    <source>
        <strain evidence="1 2">KS 22</strain>
    </source>
</reference>
<evidence type="ECO:0000313" key="2">
    <source>
        <dbReference type="Proteomes" id="UP000515679"/>
    </source>
</evidence>
<dbReference type="AlphaFoldDB" id="A0A7G5BS57"/>
<accession>A0A7G5BS57</accession>
<evidence type="ECO:0008006" key="3">
    <source>
        <dbReference type="Google" id="ProtNLM"/>
    </source>
</evidence>
<organism evidence="1 2">
    <name type="scientific">Cohnella cholangitidis</name>
    <dbReference type="NCBI Taxonomy" id="2598458"/>
    <lineage>
        <taxon>Bacteria</taxon>
        <taxon>Bacillati</taxon>
        <taxon>Bacillota</taxon>
        <taxon>Bacilli</taxon>
        <taxon>Bacillales</taxon>
        <taxon>Paenibacillaceae</taxon>
        <taxon>Cohnella</taxon>
    </lineage>
</organism>
<sequence>MRSRVNHIFLLLISLLMAGNMIFIFSPKASASVSVDGITMIEEWGKKVYQGRQAGTTGYGKAVDDLEKRIRSVGMVPFFGDGQYRQNYNVGTANLTNEKVTLNNKSLKLMQDYMPYARSAAGKVTFRNAYYAGAGLSADYPSKVDGLVIFHWFDKNGKFPEGALDRIQRAITNGAKGVAIITNGELKVGNYEHPLSAEKLNVPVLYLSEAAANNAGVPRNFVPASLNKFEMQIDLSIDRSTQQADNLVGVIPGKSEEKAILWVTNIDGFGSLPDGTWFESAKSGAASAAMMLDMASYYKENVPEYTMIFAFVGSKWKAQEGIKALTEKIDFDRIALTIDLYAMGGNGKLDEMFINYTNPSVESFAQAVAKTPMLNNDLGNSLSSVLKTKANKLFLIRDRDTWVDDSLSDKAANISRDHYASGVESLITLSGRMMKRLLEEDQIPADYSNLPISKATFQNPKVTLNHISTRHYDVYADDVYIKEITPEVLKEMESIYKRVAKYNYYPLPQAKVAALFMTDGNMAAKISGRKELEDNSEVAGGGFANYVDGKMYIYMRSGPFYGTIAHELNHALASANGFAGPDSSMLQEWQGQSHFVQYLQPKGSYTNDIGMIIEQKFLAHHEVPKLRELVSKYKTELDWSWFTKATTNPNGHLYTYYLMGSMYTFLEDQYGVNVARRAMYRNYMDVSNIQNNLIQETGLSLNAFLEKWSSWMLQAEASSSTAGSAIRKPDNNGFDYMLLYTNPERKEEAAAPNQESSNAGKTITNGTVRYSLRVTSKDLKITSLNLYKTKDGASIEIAYESNANRFISLFNPPDGDKIKLFKANAIASGKGKAIVKLNNAEVKTIRNLPMITLRFGEGEDYAFVRSADYLKILK</sequence>
<dbReference type="EMBL" id="CP041969">
    <property type="protein sequence ID" value="QMV39791.1"/>
    <property type="molecule type" value="Genomic_DNA"/>
</dbReference>
<keyword evidence="2" id="KW-1185">Reference proteome</keyword>
<dbReference type="KEGG" id="cchl:FPL14_00155"/>
<protein>
    <recommendedName>
        <fullName evidence="3">M28 family peptidase</fullName>
    </recommendedName>
</protein>
<proteinExistence type="predicted"/>
<dbReference type="SUPFAM" id="SSF53187">
    <property type="entry name" value="Zn-dependent exopeptidases"/>
    <property type="match status" value="1"/>
</dbReference>
<gene>
    <name evidence="1" type="ORF">FPL14_00155</name>
</gene>
<name>A0A7G5BS57_9BACL</name>
<dbReference type="Gene3D" id="3.50.30.30">
    <property type="match status" value="1"/>
</dbReference>
<dbReference type="RefSeq" id="WP_182301125.1">
    <property type="nucleotide sequence ID" value="NZ_CP041969.1"/>
</dbReference>
<evidence type="ECO:0000313" key="1">
    <source>
        <dbReference type="EMBL" id="QMV39791.1"/>
    </source>
</evidence>